<accession>A0ABN7SY20</accession>
<dbReference type="SUPFAM" id="SSF57850">
    <property type="entry name" value="RING/U-box"/>
    <property type="match status" value="1"/>
</dbReference>
<evidence type="ECO:0000256" key="1">
    <source>
        <dbReference type="SAM" id="MobiDB-lite"/>
    </source>
</evidence>
<dbReference type="Gene3D" id="3.30.40.10">
    <property type="entry name" value="Zinc/RING finger domain, C3HC4 (zinc finger)"/>
    <property type="match status" value="1"/>
</dbReference>
<dbReference type="EMBL" id="OU015566">
    <property type="protein sequence ID" value="CAG5107938.1"/>
    <property type="molecule type" value="Genomic_DNA"/>
</dbReference>
<feature type="compositionally biased region" description="Polar residues" evidence="1">
    <location>
        <begin position="153"/>
        <end position="165"/>
    </location>
</feature>
<sequence length="212" mass="23534">MEAFSSLQAALDCSLVPTHFAVKDPKMCAGCGAIFCGECLKKCRKAREAKIKCAFCRKAAYFADYVSLPWHKDANDLVKGLQSEFSQKLGRISFLEMENKQLRKRIRDLTSKPAAGRGKRPSDQPTINSVLPVTDHTRTTKTKKIAEQKEGGNDQTGSQTTNRPWTRSMGARDHTSLSYSQSTDEETQAEDINRPGPSSRCISEGKKTINLD</sequence>
<dbReference type="Proteomes" id="UP001158576">
    <property type="component" value="Chromosome 1"/>
</dbReference>
<proteinExistence type="predicted"/>
<protein>
    <submittedName>
        <fullName evidence="2">Oidioi.mRNA.OKI2018_I69.chr1.g3562.t1.cds</fullName>
    </submittedName>
</protein>
<organism evidence="2 3">
    <name type="scientific">Oikopleura dioica</name>
    <name type="common">Tunicate</name>
    <dbReference type="NCBI Taxonomy" id="34765"/>
    <lineage>
        <taxon>Eukaryota</taxon>
        <taxon>Metazoa</taxon>
        <taxon>Chordata</taxon>
        <taxon>Tunicata</taxon>
        <taxon>Appendicularia</taxon>
        <taxon>Copelata</taxon>
        <taxon>Oikopleuridae</taxon>
        <taxon>Oikopleura</taxon>
    </lineage>
</organism>
<feature type="region of interest" description="Disordered" evidence="1">
    <location>
        <begin position="109"/>
        <end position="212"/>
    </location>
</feature>
<name>A0ABN7SY20_OIKDI</name>
<gene>
    <name evidence="2" type="ORF">OKIOD_LOCUS12327</name>
</gene>
<evidence type="ECO:0000313" key="3">
    <source>
        <dbReference type="Proteomes" id="UP001158576"/>
    </source>
</evidence>
<keyword evidence="3" id="KW-1185">Reference proteome</keyword>
<dbReference type="InterPro" id="IPR013083">
    <property type="entry name" value="Znf_RING/FYVE/PHD"/>
</dbReference>
<reference evidence="2 3" key="1">
    <citation type="submission" date="2021-04" db="EMBL/GenBank/DDBJ databases">
        <authorList>
            <person name="Bliznina A."/>
        </authorList>
    </citation>
    <scope>NUCLEOTIDE SEQUENCE [LARGE SCALE GENOMIC DNA]</scope>
</reference>
<evidence type="ECO:0000313" key="2">
    <source>
        <dbReference type="EMBL" id="CAG5107938.1"/>
    </source>
</evidence>
<feature type="compositionally biased region" description="Basic and acidic residues" evidence="1">
    <location>
        <begin position="203"/>
        <end position="212"/>
    </location>
</feature>